<evidence type="ECO:0000256" key="1">
    <source>
        <dbReference type="SAM" id="Phobius"/>
    </source>
</evidence>
<dbReference type="Pfam" id="PF00147">
    <property type="entry name" value="Fibrinogen_C"/>
    <property type="match status" value="3"/>
</dbReference>
<sequence>MPYPRDCFDVLNQCKTPSKRSGVYTIKPVGYPQPFEVYCDHRDALAGWTVIQRRFDGSISFNRNWTDYKNGVGFLGSEFWLGNEKISYLTNQKRYQLRLQLENAAGNAYYVTYDHFRITDEWGNYSLVGNNVPVGKAISGHTHIPMETPITWCPTNKIFSSAYCETSCENPRECINITSEGPERCVCPEGYMILEGMCIPHTRCGCYINESDIVLAEREMYVSLDCSWRVNCSKNSFLFGLGYKCSTEATCEDRGSLRRCFCNEWFEGDGEICTRSGPRDCDDLSYAGASENGNYTIYPIDWPDSNGFQVHCDMQTDGGGWTVGGLVVGGWFVLTADTKLYRDYKNGFEYKDHNDHWLGNDKINWLTNQRLYQLRIDLEDNSGSQFYVLYDSFCIGNESDNYRLELDQYNGTADSYIEWCPINTNYSSNRCEKSCSDPSNCVTTSPEDDERCICPENYMFQDGECIPGNECNCFVAETGSILTEGVSLVMPSCNRRYSCINDQLNTNSGYGCSSNAVCEIRNGDLGCFCNEWFRGDGESCSRYGPKDCYELYNSGVRSDGTYTIYPSGTSGFQAYCDMSNGGWTVFQRRTSSYVSFNRNWYSYRDGFGSVSGSHWLGNDKIYALTNQKTYQLRVEMSNSGGSSYYSRYSYFRISDESNRYRLSMTYSSGNAGNAMSANSGDRFSTSDREYDGSSTFDCADKHRGGWWFPSDSSTSSSSYCYKFSYTRSTGRYQDYDCKCVCRGCPRSHPHRKGLCRSRASILIMIIFIMIIETPIAVVGEKLRRPSTTLAELPTSTEITGAAITAEYFGTNIVVLQEH</sequence>
<accession>A0A2G8LMJ8</accession>
<dbReference type="SMART" id="SM00186">
    <property type="entry name" value="FBG"/>
    <property type="match status" value="2"/>
</dbReference>
<dbReference type="SUPFAM" id="SSF57567">
    <property type="entry name" value="Serine protease inhibitors"/>
    <property type="match status" value="1"/>
</dbReference>
<dbReference type="InterPro" id="IPR002181">
    <property type="entry name" value="Fibrinogen_a/b/g_C_dom"/>
</dbReference>
<dbReference type="NCBIfam" id="NF040941">
    <property type="entry name" value="GGGWT_bact"/>
    <property type="match status" value="2"/>
</dbReference>
<dbReference type="SMART" id="SM00181">
    <property type="entry name" value="EGF"/>
    <property type="match status" value="4"/>
</dbReference>
<feature type="domain" description="Fibrinogen C-terminal" evidence="2">
    <location>
        <begin position="539"/>
        <end position="708"/>
    </location>
</feature>
<keyword evidence="1" id="KW-0472">Membrane</keyword>
<organism evidence="3 4">
    <name type="scientific">Stichopus japonicus</name>
    <name type="common">Sea cucumber</name>
    <dbReference type="NCBI Taxonomy" id="307972"/>
    <lineage>
        <taxon>Eukaryota</taxon>
        <taxon>Metazoa</taxon>
        <taxon>Echinodermata</taxon>
        <taxon>Eleutherozoa</taxon>
        <taxon>Echinozoa</taxon>
        <taxon>Holothuroidea</taxon>
        <taxon>Aspidochirotacea</taxon>
        <taxon>Aspidochirotida</taxon>
        <taxon>Stichopodidae</taxon>
        <taxon>Apostichopus</taxon>
    </lineage>
</organism>
<dbReference type="SUPFAM" id="SSF56496">
    <property type="entry name" value="Fibrinogen C-terminal domain-like"/>
    <property type="match status" value="3"/>
</dbReference>
<dbReference type="PANTHER" id="PTHR19143:SF458">
    <property type="entry name" value="FIBRINOGEN C-TERMINAL DOMAIN-CONTAINING PROTEIN-RELATED"/>
    <property type="match status" value="1"/>
</dbReference>
<feature type="domain" description="Fibrinogen C-terminal" evidence="2">
    <location>
        <begin position="1"/>
        <end position="127"/>
    </location>
</feature>
<proteinExistence type="predicted"/>
<feature type="transmembrane region" description="Helical" evidence="1">
    <location>
        <begin position="759"/>
        <end position="779"/>
    </location>
</feature>
<evidence type="ECO:0000313" key="4">
    <source>
        <dbReference type="Proteomes" id="UP000230750"/>
    </source>
</evidence>
<dbReference type="Gene3D" id="3.90.215.10">
    <property type="entry name" value="Gamma Fibrinogen, chain A, domain 1"/>
    <property type="match status" value="3"/>
</dbReference>
<dbReference type="InterPro" id="IPR050373">
    <property type="entry name" value="Fibrinogen_C-term_domain"/>
</dbReference>
<dbReference type="InterPro" id="IPR036056">
    <property type="entry name" value="Fibrinogen-like_C"/>
</dbReference>
<dbReference type="CDD" id="cd19941">
    <property type="entry name" value="TIL"/>
    <property type="match status" value="2"/>
</dbReference>
<evidence type="ECO:0000259" key="2">
    <source>
        <dbReference type="PROSITE" id="PS51406"/>
    </source>
</evidence>
<evidence type="ECO:0000313" key="3">
    <source>
        <dbReference type="EMBL" id="PIK61432.1"/>
    </source>
</evidence>
<dbReference type="CDD" id="cd00087">
    <property type="entry name" value="FReD"/>
    <property type="match status" value="1"/>
</dbReference>
<dbReference type="GO" id="GO:0005615">
    <property type="term" value="C:extracellular space"/>
    <property type="evidence" value="ECO:0007669"/>
    <property type="project" value="TreeGrafter"/>
</dbReference>
<dbReference type="PROSITE" id="PS51406">
    <property type="entry name" value="FIBRINOGEN_C_2"/>
    <property type="match status" value="3"/>
</dbReference>
<dbReference type="PANTHER" id="PTHR19143">
    <property type="entry name" value="FIBRINOGEN/TENASCIN/ANGIOPOEITIN"/>
    <property type="match status" value="1"/>
</dbReference>
<comment type="caution">
    <text evidence="3">The sequence shown here is derived from an EMBL/GenBank/DDBJ whole genome shotgun (WGS) entry which is preliminary data.</text>
</comment>
<keyword evidence="1" id="KW-0812">Transmembrane</keyword>
<dbReference type="Proteomes" id="UP000230750">
    <property type="component" value="Unassembled WGS sequence"/>
</dbReference>
<dbReference type="AlphaFoldDB" id="A0A2G8LMJ8"/>
<dbReference type="InterPro" id="IPR000742">
    <property type="entry name" value="EGF"/>
</dbReference>
<dbReference type="PROSITE" id="PS01186">
    <property type="entry name" value="EGF_2"/>
    <property type="match status" value="1"/>
</dbReference>
<dbReference type="OrthoDB" id="10045365at2759"/>
<feature type="domain" description="Fibrinogen C-terminal" evidence="2">
    <location>
        <begin position="272"/>
        <end position="413"/>
    </location>
</feature>
<name>A0A2G8LMJ8_STIJA</name>
<dbReference type="InterPro" id="IPR014716">
    <property type="entry name" value="Fibrinogen_a/b/g_C_1"/>
</dbReference>
<dbReference type="InterPro" id="IPR036084">
    <property type="entry name" value="Ser_inhib-like_sf"/>
</dbReference>
<protein>
    <submittedName>
        <fullName evidence="3">Fibrinogen C domain-containing protein 1</fullName>
    </submittedName>
</protein>
<reference evidence="3 4" key="1">
    <citation type="journal article" date="2017" name="PLoS Biol.">
        <title>The sea cucumber genome provides insights into morphological evolution and visceral regeneration.</title>
        <authorList>
            <person name="Zhang X."/>
            <person name="Sun L."/>
            <person name="Yuan J."/>
            <person name="Sun Y."/>
            <person name="Gao Y."/>
            <person name="Zhang L."/>
            <person name="Li S."/>
            <person name="Dai H."/>
            <person name="Hamel J.F."/>
            <person name="Liu C."/>
            <person name="Yu Y."/>
            <person name="Liu S."/>
            <person name="Lin W."/>
            <person name="Guo K."/>
            <person name="Jin S."/>
            <person name="Xu P."/>
            <person name="Storey K.B."/>
            <person name="Huan P."/>
            <person name="Zhang T."/>
            <person name="Zhou Y."/>
            <person name="Zhang J."/>
            <person name="Lin C."/>
            <person name="Li X."/>
            <person name="Xing L."/>
            <person name="Huo D."/>
            <person name="Sun M."/>
            <person name="Wang L."/>
            <person name="Mercier A."/>
            <person name="Li F."/>
            <person name="Yang H."/>
            <person name="Xiang J."/>
        </authorList>
    </citation>
    <scope>NUCLEOTIDE SEQUENCE [LARGE SCALE GENOMIC DNA]</scope>
    <source>
        <strain evidence="3">Shaxun</strain>
        <tissue evidence="3">Muscle</tissue>
    </source>
</reference>
<keyword evidence="1" id="KW-1133">Transmembrane helix</keyword>
<keyword evidence="4" id="KW-1185">Reference proteome</keyword>
<dbReference type="EMBL" id="MRZV01000032">
    <property type="protein sequence ID" value="PIK61432.1"/>
    <property type="molecule type" value="Genomic_DNA"/>
</dbReference>
<gene>
    <name evidence="3" type="ORF">BSL78_01653</name>
</gene>